<reference evidence="12 13" key="1">
    <citation type="journal article" date="2017" name="Curr. Biol.">
        <title>Genome architecture and evolution of a unichromosomal asexual nematode.</title>
        <authorList>
            <person name="Fradin H."/>
            <person name="Zegar C."/>
            <person name="Gutwein M."/>
            <person name="Lucas J."/>
            <person name="Kovtun M."/>
            <person name="Corcoran D."/>
            <person name="Baugh L.R."/>
            <person name="Kiontke K."/>
            <person name="Gunsalus K."/>
            <person name="Fitch D.H."/>
            <person name="Piano F."/>
        </authorList>
    </citation>
    <scope>NUCLEOTIDE SEQUENCE [LARGE SCALE GENOMIC DNA]</scope>
    <source>
        <strain evidence="12">PF1309</strain>
    </source>
</reference>
<evidence type="ECO:0000259" key="10">
    <source>
        <dbReference type="PROSITE" id="PS50836"/>
    </source>
</evidence>
<evidence type="ECO:0000313" key="13">
    <source>
        <dbReference type="Proteomes" id="UP000218231"/>
    </source>
</evidence>
<dbReference type="OrthoDB" id="2419613at2759"/>
<dbReference type="PANTHER" id="PTHR23130">
    <property type="entry name" value="CYTOCHROME B561 AND DOMON DOMAIN-CONTAINING PROTEIN"/>
    <property type="match status" value="1"/>
</dbReference>
<dbReference type="SMART" id="SM00664">
    <property type="entry name" value="DoH"/>
    <property type="match status" value="1"/>
</dbReference>
<dbReference type="CDD" id="cd08760">
    <property type="entry name" value="Cyt_b561_FRRS1_like"/>
    <property type="match status" value="1"/>
</dbReference>
<protein>
    <recommendedName>
        <fullName evidence="14">Cytochrome b561 domain-containing protein</fullName>
    </recommendedName>
</protein>
<dbReference type="PROSITE" id="PS50836">
    <property type="entry name" value="DOMON"/>
    <property type="match status" value="1"/>
</dbReference>
<keyword evidence="5" id="KW-0249">Electron transport</keyword>
<evidence type="ECO:0000256" key="9">
    <source>
        <dbReference type="SAM" id="SignalP"/>
    </source>
</evidence>
<gene>
    <name evidence="12" type="ORF">WR25_25188</name>
</gene>
<name>A0A2A2L302_9BILA</name>
<dbReference type="AlphaFoldDB" id="A0A2A2L302"/>
<feature type="domain" description="DOMON" evidence="10">
    <location>
        <begin position="45"/>
        <end position="165"/>
    </location>
</feature>
<keyword evidence="13" id="KW-1185">Reference proteome</keyword>
<dbReference type="GO" id="GO:0016020">
    <property type="term" value="C:membrane"/>
    <property type="evidence" value="ECO:0007669"/>
    <property type="project" value="UniProtKB-SubCell"/>
</dbReference>
<feature type="chain" id="PRO_5013240147" description="Cytochrome b561 domain-containing protein" evidence="9">
    <location>
        <begin position="22"/>
        <end position="465"/>
    </location>
</feature>
<evidence type="ECO:0000259" key="11">
    <source>
        <dbReference type="PROSITE" id="PS50939"/>
    </source>
</evidence>
<feature type="transmembrane region" description="Helical" evidence="8">
    <location>
        <begin position="436"/>
        <end position="461"/>
    </location>
</feature>
<feature type="transmembrane region" description="Helical" evidence="8">
    <location>
        <begin position="263"/>
        <end position="282"/>
    </location>
</feature>
<comment type="caution">
    <text evidence="12">The sequence shown here is derived from an EMBL/GenBank/DDBJ whole genome shotgun (WGS) entry which is preliminary data.</text>
</comment>
<evidence type="ECO:0000256" key="8">
    <source>
        <dbReference type="SAM" id="Phobius"/>
    </source>
</evidence>
<dbReference type="STRING" id="2018661.A0A2A2L302"/>
<dbReference type="PANTHER" id="PTHR23130:SF171">
    <property type="entry name" value="OS01G0895300 PROTEIN"/>
    <property type="match status" value="1"/>
</dbReference>
<keyword evidence="6 8" id="KW-1133">Transmembrane helix</keyword>
<organism evidence="12 13">
    <name type="scientific">Diploscapter pachys</name>
    <dbReference type="NCBI Taxonomy" id="2018661"/>
    <lineage>
        <taxon>Eukaryota</taxon>
        <taxon>Metazoa</taxon>
        <taxon>Ecdysozoa</taxon>
        <taxon>Nematoda</taxon>
        <taxon>Chromadorea</taxon>
        <taxon>Rhabditida</taxon>
        <taxon>Rhabditina</taxon>
        <taxon>Rhabditomorpha</taxon>
        <taxon>Rhabditoidea</taxon>
        <taxon>Rhabditidae</taxon>
        <taxon>Diploscapter</taxon>
    </lineage>
</organism>
<dbReference type="Proteomes" id="UP000218231">
    <property type="component" value="Unassembled WGS sequence"/>
</dbReference>
<feature type="domain" description="Cytochrome b561" evidence="11">
    <location>
        <begin position="184"/>
        <end position="401"/>
    </location>
</feature>
<evidence type="ECO:0000256" key="2">
    <source>
        <dbReference type="ARBA" id="ARBA00022448"/>
    </source>
</evidence>
<proteinExistence type="predicted"/>
<sequence length="465" mass="50874">MRGNWNLALLLAAALVPLVSGQFDASGCGQSKGCLYYPTGCAPNQNCQIQFSFLQDGDYLNMEISSPPQGDDGVNRYAAIGFSEDMSMGDDTVVACASDGNQAMVLLSKNTGKSNTLIDSNGIIETSMATNNNGNLYCRFRQKLKSGNSDVKNLDNVYNILAARGAYQPGDLQYHGQNKGGLPRTDLRSYKVENGAPGFVGSNASPDQPRSQADKLRIAHGILMVFAWCVFLATGILFARHFRDHWPDTKFIGVKMWFNFHRTLNVIGIAATICGFACIFAANDWEWSGPKPTQSGELNRGWGSVHSMLGLLACVVAWAQPLNAVFRCHPDQKGRWIFNWIHRFFGVGAWLMAASAIMIAVVHFKGMFSNRDAALGLFIAYIAVVGIVLILMELLTWRKWFANRRRVVGEMEMIRVGPDGSRTTQSAIVNNSSNNLLLLIMLAFVVIAIGLSVAISVLIGLKPKS</sequence>
<dbReference type="InterPro" id="IPR005018">
    <property type="entry name" value="DOMON_domain"/>
</dbReference>
<evidence type="ECO:0000256" key="7">
    <source>
        <dbReference type="ARBA" id="ARBA00023136"/>
    </source>
</evidence>
<dbReference type="InterPro" id="IPR006593">
    <property type="entry name" value="Cyt_b561/ferric_Rdtase_TM"/>
</dbReference>
<evidence type="ECO:0000256" key="6">
    <source>
        <dbReference type="ARBA" id="ARBA00022989"/>
    </source>
</evidence>
<evidence type="ECO:0008006" key="14">
    <source>
        <dbReference type="Google" id="ProtNLM"/>
    </source>
</evidence>
<evidence type="ECO:0000313" key="12">
    <source>
        <dbReference type="EMBL" id="PAV80519.1"/>
    </source>
</evidence>
<dbReference type="SMART" id="SM00665">
    <property type="entry name" value="B561"/>
    <property type="match status" value="1"/>
</dbReference>
<keyword evidence="4 9" id="KW-0732">Signal</keyword>
<feature type="transmembrane region" description="Helical" evidence="8">
    <location>
        <begin position="302"/>
        <end position="319"/>
    </location>
</feature>
<comment type="subcellular location">
    <subcellularLocation>
        <location evidence="1">Membrane</location>
    </subcellularLocation>
</comment>
<feature type="transmembrane region" description="Helical" evidence="8">
    <location>
        <begin position="340"/>
        <end position="362"/>
    </location>
</feature>
<dbReference type="EMBL" id="LIAE01007257">
    <property type="protein sequence ID" value="PAV80519.1"/>
    <property type="molecule type" value="Genomic_DNA"/>
</dbReference>
<dbReference type="Gene3D" id="1.20.120.1770">
    <property type="match status" value="1"/>
</dbReference>
<keyword evidence="7 8" id="KW-0472">Membrane</keyword>
<dbReference type="Pfam" id="PF03188">
    <property type="entry name" value="Cytochrom_B561"/>
    <property type="match status" value="1"/>
</dbReference>
<feature type="transmembrane region" description="Helical" evidence="8">
    <location>
        <begin position="374"/>
        <end position="396"/>
    </location>
</feature>
<keyword evidence="3 8" id="KW-0812">Transmembrane</keyword>
<feature type="signal peptide" evidence="9">
    <location>
        <begin position="1"/>
        <end position="21"/>
    </location>
</feature>
<dbReference type="Pfam" id="PF03351">
    <property type="entry name" value="DOMON"/>
    <property type="match status" value="1"/>
</dbReference>
<evidence type="ECO:0000256" key="1">
    <source>
        <dbReference type="ARBA" id="ARBA00004370"/>
    </source>
</evidence>
<accession>A0A2A2L302</accession>
<feature type="transmembrane region" description="Helical" evidence="8">
    <location>
        <begin position="218"/>
        <end position="242"/>
    </location>
</feature>
<keyword evidence="2" id="KW-0813">Transport</keyword>
<dbReference type="PROSITE" id="PS50939">
    <property type="entry name" value="CYTOCHROME_B561"/>
    <property type="match status" value="1"/>
</dbReference>
<evidence type="ECO:0000256" key="4">
    <source>
        <dbReference type="ARBA" id="ARBA00022729"/>
    </source>
</evidence>
<evidence type="ECO:0000256" key="3">
    <source>
        <dbReference type="ARBA" id="ARBA00022692"/>
    </source>
</evidence>
<evidence type="ECO:0000256" key="5">
    <source>
        <dbReference type="ARBA" id="ARBA00022982"/>
    </source>
</evidence>